<evidence type="ECO:0000256" key="1">
    <source>
        <dbReference type="SAM" id="MobiDB-lite"/>
    </source>
</evidence>
<proteinExistence type="predicted"/>
<name>A0A6A6U2P4_9PEZI</name>
<evidence type="ECO:0000313" key="3">
    <source>
        <dbReference type="Proteomes" id="UP000799302"/>
    </source>
</evidence>
<evidence type="ECO:0000313" key="2">
    <source>
        <dbReference type="EMBL" id="KAF2665687.1"/>
    </source>
</evidence>
<keyword evidence="3" id="KW-1185">Reference proteome</keyword>
<dbReference type="Proteomes" id="UP000799302">
    <property type="component" value="Unassembled WGS sequence"/>
</dbReference>
<organism evidence="2 3">
    <name type="scientific">Microthyrium microscopicum</name>
    <dbReference type="NCBI Taxonomy" id="703497"/>
    <lineage>
        <taxon>Eukaryota</taxon>
        <taxon>Fungi</taxon>
        <taxon>Dikarya</taxon>
        <taxon>Ascomycota</taxon>
        <taxon>Pezizomycotina</taxon>
        <taxon>Dothideomycetes</taxon>
        <taxon>Dothideomycetes incertae sedis</taxon>
        <taxon>Microthyriales</taxon>
        <taxon>Microthyriaceae</taxon>
        <taxon>Microthyrium</taxon>
    </lineage>
</organism>
<protein>
    <submittedName>
        <fullName evidence="2">Uncharacterized protein</fullName>
    </submittedName>
</protein>
<gene>
    <name evidence="2" type="ORF">BT63DRAFT_417227</name>
</gene>
<accession>A0A6A6U2P4</accession>
<dbReference type="EMBL" id="MU004240">
    <property type="protein sequence ID" value="KAF2665687.1"/>
    <property type="molecule type" value="Genomic_DNA"/>
</dbReference>
<reference evidence="2" key="1">
    <citation type="journal article" date="2020" name="Stud. Mycol.">
        <title>101 Dothideomycetes genomes: a test case for predicting lifestyles and emergence of pathogens.</title>
        <authorList>
            <person name="Haridas S."/>
            <person name="Albert R."/>
            <person name="Binder M."/>
            <person name="Bloem J."/>
            <person name="Labutti K."/>
            <person name="Salamov A."/>
            <person name="Andreopoulos B."/>
            <person name="Baker S."/>
            <person name="Barry K."/>
            <person name="Bills G."/>
            <person name="Bluhm B."/>
            <person name="Cannon C."/>
            <person name="Castanera R."/>
            <person name="Culley D."/>
            <person name="Daum C."/>
            <person name="Ezra D."/>
            <person name="Gonzalez J."/>
            <person name="Henrissat B."/>
            <person name="Kuo A."/>
            <person name="Liang C."/>
            <person name="Lipzen A."/>
            <person name="Lutzoni F."/>
            <person name="Magnuson J."/>
            <person name="Mondo S."/>
            <person name="Nolan M."/>
            <person name="Ohm R."/>
            <person name="Pangilinan J."/>
            <person name="Park H.-J."/>
            <person name="Ramirez L."/>
            <person name="Alfaro M."/>
            <person name="Sun H."/>
            <person name="Tritt A."/>
            <person name="Yoshinaga Y."/>
            <person name="Zwiers L.-H."/>
            <person name="Turgeon B."/>
            <person name="Goodwin S."/>
            <person name="Spatafora J."/>
            <person name="Crous P."/>
            <person name="Grigoriev I."/>
        </authorList>
    </citation>
    <scope>NUCLEOTIDE SEQUENCE</scope>
    <source>
        <strain evidence="2">CBS 115976</strain>
    </source>
</reference>
<dbReference type="AlphaFoldDB" id="A0A6A6U2P4"/>
<feature type="region of interest" description="Disordered" evidence="1">
    <location>
        <begin position="184"/>
        <end position="206"/>
    </location>
</feature>
<feature type="compositionally biased region" description="Low complexity" evidence="1">
    <location>
        <begin position="184"/>
        <end position="201"/>
    </location>
</feature>
<sequence>MSTTILGKPDSAGRKRSATRLVSRIPVEDIVSSLHTYGAIDAKETHECNLKGTIPDLLQSWIYDIGADHPIHSPIRDKVYNLPRYLEVYGNMKNILKLAAKLMYHESLHHFWVALICGSNGPELNQAQRLEESKVFLEQLAERIKIGFFHIPFDMSKSATKVFCFSSATGKIVKRKIDIPLNLRWSTPTSPSPDSTSPPAASRRRARSFSITLPSQQRVQRPSIFFPPPFRQTLDGLSALPPEHQQRFELYFAVSLVSALAEATVKVLTGQGKVHQGENPGQAWQRSVFGGVIIEQNYDPIAWQSDKIASILPYAYGEVAAAGLILDRSMCADETPLRDISTLALLRMDWISSLLREETWQDLSTEQGASSKCSGSFMDGALDEDVRYDRLVGTDPKLGTGFVIWPTLDH</sequence>